<accession>A0AAE8XFW7</accession>
<organism evidence="1 2">
    <name type="scientific">Vibrio phage BUCT194</name>
    <dbReference type="NCBI Taxonomy" id="2859072"/>
    <lineage>
        <taxon>Viruses</taxon>
        <taxon>Duplodnaviria</taxon>
        <taxon>Heunggongvirae</taxon>
        <taxon>Uroviricota</taxon>
        <taxon>Caudoviricetes</taxon>
        <taxon>Schitoviridae</taxon>
        <taxon>Varunavirus</taxon>
        <taxon>Varunavirus BUCT194</taxon>
    </lineage>
</organism>
<evidence type="ECO:0000313" key="2">
    <source>
        <dbReference type="Proteomes" id="UP000828026"/>
    </source>
</evidence>
<keyword evidence="2" id="KW-1185">Reference proteome</keyword>
<protein>
    <submittedName>
        <fullName evidence="1">Uncharacterized protein</fullName>
    </submittedName>
</protein>
<dbReference type="GeneID" id="77933562"/>
<sequence length="70" mass="8331">MLLIPTYYQFWENTVDPRPDVINFSYGAHMYDTHPDLDDIGIDVYWEWAKDNLDVAYLCVRVRDEIASNM</sequence>
<reference evidence="1 2" key="1">
    <citation type="submission" date="2021-06" db="EMBL/GenBank/DDBJ databases">
        <authorList>
            <person name="Chen R."/>
            <person name="Qin H."/>
            <person name="He S."/>
            <person name="Han P."/>
            <person name="Xu F."/>
            <person name="Sun H."/>
            <person name="Fan H."/>
            <person name="Tong Y."/>
        </authorList>
    </citation>
    <scope>NUCLEOTIDE SEQUENCE [LARGE SCALE GENOMIC DNA]</scope>
</reference>
<evidence type="ECO:0000313" key="1">
    <source>
        <dbReference type="EMBL" id="UAW01208.1"/>
    </source>
</evidence>
<dbReference type="RefSeq" id="YP_010657643.1">
    <property type="nucleotide sequence ID" value="NC_070848.1"/>
</dbReference>
<dbReference type="Proteomes" id="UP000828026">
    <property type="component" value="Segment"/>
</dbReference>
<name>A0AAE8XFW7_9CAUD</name>
<dbReference type="KEGG" id="vg:77933562"/>
<dbReference type="EMBL" id="MZ447858">
    <property type="protein sequence ID" value="UAW01208.1"/>
    <property type="molecule type" value="Genomic_DNA"/>
</dbReference>
<proteinExistence type="predicted"/>